<accession>A0A0A9AVL5</accession>
<dbReference type="AlphaFoldDB" id="A0A0A9AVL5"/>
<reference evidence="1" key="1">
    <citation type="submission" date="2014-09" db="EMBL/GenBank/DDBJ databases">
        <authorList>
            <person name="Magalhaes I.L.F."/>
            <person name="Oliveira U."/>
            <person name="Santos F.R."/>
            <person name="Vidigal T.H.D.A."/>
            <person name="Brescovit A.D."/>
            <person name="Santos A.J."/>
        </authorList>
    </citation>
    <scope>NUCLEOTIDE SEQUENCE</scope>
    <source>
        <tissue evidence="1">Shoot tissue taken approximately 20 cm above the soil surface</tissue>
    </source>
</reference>
<name>A0A0A9AVL5_ARUDO</name>
<reference evidence="1" key="2">
    <citation type="journal article" date="2015" name="Data Brief">
        <title>Shoot transcriptome of the giant reed, Arundo donax.</title>
        <authorList>
            <person name="Barrero R.A."/>
            <person name="Guerrero F.D."/>
            <person name="Moolhuijzen P."/>
            <person name="Goolsby J.A."/>
            <person name="Tidwell J."/>
            <person name="Bellgard S.E."/>
            <person name="Bellgard M.I."/>
        </authorList>
    </citation>
    <scope>NUCLEOTIDE SEQUENCE</scope>
    <source>
        <tissue evidence="1">Shoot tissue taken approximately 20 cm above the soil surface</tissue>
    </source>
</reference>
<organism evidence="1">
    <name type="scientific">Arundo donax</name>
    <name type="common">Giant reed</name>
    <name type="synonym">Donax arundinaceus</name>
    <dbReference type="NCBI Taxonomy" id="35708"/>
    <lineage>
        <taxon>Eukaryota</taxon>
        <taxon>Viridiplantae</taxon>
        <taxon>Streptophyta</taxon>
        <taxon>Embryophyta</taxon>
        <taxon>Tracheophyta</taxon>
        <taxon>Spermatophyta</taxon>
        <taxon>Magnoliopsida</taxon>
        <taxon>Liliopsida</taxon>
        <taxon>Poales</taxon>
        <taxon>Poaceae</taxon>
        <taxon>PACMAD clade</taxon>
        <taxon>Arundinoideae</taxon>
        <taxon>Arundineae</taxon>
        <taxon>Arundo</taxon>
    </lineage>
</organism>
<sequence length="24" mass="2738">MLAAPHDTLFPYHEGKMLCILCAY</sequence>
<proteinExistence type="predicted"/>
<protein>
    <submittedName>
        <fullName evidence="1">Uncharacterized protein</fullName>
    </submittedName>
</protein>
<dbReference type="EMBL" id="GBRH01242754">
    <property type="protein sequence ID" value="JAD55141.1"/>
    <property type="molecule type" value="Transcribed_RNA"/>
</dbReference>
<evidence type="ECO:0000313" key="1">
    <source>
        <dbReference type="EMBL" id="JAD55141.1"/>
    </source>
</evidence>